<proteinExistence type="predicted"/>
<evidence type="ECO:0000313" key="2">
    <source>
        <dbReference type="Proteomes" id="UP000626109"/>
    </source>
</evidence>
<reference evidence="1" key="1">
    <citation type="submission" date="2021-02" db="EMBL/GenBank/DDBJ databases">
        <authorList>
            <person name="Dougan E. K."/>
            <person name="Rhodes N."/>
            <person name="Thang M."/>
            <person name="Chan C."/>
        </authorList>
    </citation>
    <scope>NUCLEOTIDE SEQUENCE</scope>
</reference>
<dbReference type="Proteomes" id="UP000626109">
    <property type="component" value="Unassembled WGS sequence"/>
</dbReference>
<gene>
    <name evidence="1" type="ORF">PGLA2088_LOCUS1943</name>
</gene>
<organism evidence="1 2">
    <name type="scientific">Polarella glacialis</name>
    <name type="common">Dinoflagellate</name>
    <dbReference type="NCBI Taxonomy" id="89957"/>
    <lineage>
        <taxon>Eukaryota</taxon>
        <taxon>Sar</taxon>
        <taxon>Alveolata</taxon>
        <taxon>Dinophyceae</taxon>
        <taxon>Suessiales</taxon>
        <taxon>Suessiaceae</taxon>
        <taxon>Polarella</taxon>
    </lineage>
</organism>
<sequence length="538" mass="60860">MAHVDSPFERAFAALPQHIFRSLLSHGYIGIQGDGELLKLMLDADDDKSVITELVNSAIALLPDDSSGFASQEVTSCLVKLARYAAAGKQTCAYTELECAWVTPQRRKLLEQGASGPESAVVLSAVSKWRHWSPRMITDMEPVTQQELERRLRLKWFQRIVDHLVPHWEHIPNMQSVRYRTDYNREYIHLFGAARWGSLRRHCLNLENMIKLASGFIPWTKAKVIDFLNCSENKNWTPSQYLSGNLGMLDPDTVSSLHKKKEAVCDNLVTALILPQHRAEVPALELIMLMETGCTKTVSVNPREVVPLIAPLHSFIGIPWWETIERFVKLFSSNNNFSNMDYLLLMIAKDRTGFIPRPMTNATGLRWIRTVLIKLGAPNAQVEKLTWPSFRVFFTDWAFQAGISRDRRRYIGRWANEITADTYTREHRAVVCSIWKEVAPQTDKIRAGRPAPEDLNRKDYELEAQAGAAGVSDPEVAPKLVVAWKQRGTFASTQGTSGPASPEALLTNPVNESLQNLLQVLHLPDRVDIQSVTRSREL</sequence>
<dbReference type="EMBL" id="CAJNNW010001520">
    <property type="protein sequence ID" value="CAE8639058.1"/>
    <property type="molecule type" value="Genomic_DNA"/>
</dbReference>
<comment type="caution">
    <text evidence="1">The sequence shown here is derived from an EMBL/GenBank/DDBJ whole genome shotgun (WGS) entry which is preliminary data.</text>
</comment>
<name>A0A813HLD7_POLGL</name>
<accession>A0A813HLD7</accession>
<evidence type="ECO:0000313" key="1">
    <source>
        <dbReference type="EMBL" id="CAE8639058.1"/>
    </source>
</evidence>
<dbReference type="AlphaFoldDB" id="A0A813HLD7"/>
<protein>
    <submittedName>
        <fullName evidence="1">Uncharacterized protein</fullName>
    </submittedName>
</protein>